<dbReference type="InterPro" id="IPR051393">
    <property type="entry name" value="ABC_transporter_permease"/>
</dbReference>
<evidence type="ECO:0000256" key="5">
    <source>
        <dbReference type="ARBA" id="ARBA00022989"/>
    </source>
</evidence>
<comment type="subcellular location">
    <subcellularLocation>
        <location evidence="1 7">Cell membrane</location>
        <topology evidence="1 7">Multi-pass membrane protein</topology>
    </subcellularLocation>
</comment>
<dbReference type="EMBL" id="FOMT01000002">
    <property type="protein sequence ID" value="SFD96895.1"/>
    <property type="molecule type" value="Genomic_DNA"/>
</dbReference>
<feature type="transmembrane region" description="Helical" evidence="7">
    <location>
        <begin position="109"/>
        <end position="129"/>
    </location>
</feature>
<feature type="domain" description="ABC transmembrane type-1" evidence="8">
    <location>
        <begin position="72"/>
        <end position="283"/>
    </location>
</feature>
<dbReference type="PANTHER" id="PTHR30193">
    <property type="entry name" value="ABC TRANSPORTER PERMEASE PROTEIN"/>
    <property type="match status" value="1"/>
</dbReference>
<proteinExistence type="inferred from homology"/>
<dbReference type="PROSITE" id="PS50928">
    <property type="entry name" value="ABC_TM1"/>
    <property type="match status" value="1"/>
</dbReference>
<dbReference type="Gene3D" id="1.10.3720.10">
    <property type="entry name" value="MetI-like"/>
    <property type="match status" value="1"/>
</dbReference>
<dbReference type="GO" id="GO:0005886">
    <property type="term" value="C:plasma membrane"/>
    <property type="evidence" value="ECO:0007669"/>
    <property type="project" value="UniProtKB-SubCell"/>
</dbReference>
<evidence type="ECO:0000313" key="10">
    <source>
        <dbReference type="Proteomes" id="UP000198855"/>
    </source>
</evidence>
<dbReference type="STRING" id="1045775.SAMN05216378_1793"/>
<evidence type="ECO:0000259" key="8">
    <source>
        <dbReference type="PROSITE" id="PS50928"/>
    </source>
</evidence>
<evidence type="ECO:0000313" key="9">
    <source>
        <dbReference type="EMBL" id="SFD96895.1"/>
    </source>
</evidence>
<dbReference type="InterPro" id="IPR035906">
    <property type="entry name" value="MetI-like_sf"/>
</dbReference>
<dbReference type="CDD" id="cd06261">
    <property type="entry name" value="TM_PBP2"/>
    <property type="match status" value="1"/>
</dbReference>
<protein>
    <submittedName>
        <fullName evidence="9">Multiple sugar transport system permease protein</fullName>
    </submittedName>
</protein>
<dbReference type="Pfam" id="PF00528">
    <property type="entry name" value="BPD_transp_1"/>
    <property type="match status" value="1"/>
</dbReference>
<accession>A0A1I1WNY8</accession>
<name>A0A1I1WNY8_9BACL</name>
<keyword evidence="9" id="KW-0762">Sugar transport</keyword>
<comment type="similarity">
    <text evidence="7">Belongs to the binding-protein-dependent transport system permease family.</text>
</comment>
<dbReference type="OrthoDB" id="2553371at2"/>
<keyword evidence="5 7" id="KW-1133">Transmembrane helix</keyword>
<keyword evidence="3" id="KW-1003">Cell membrane</keyword>
<organism evidence="9 10">
    <name type="scientific">Paenibacillus catalpae</name>
    <dbReference type="NCBI Taxonomy" id="1045775"/>
    <lineage>
        <taxon>Bacteria</taxon>
        <taxon>Bacillati</taxon>
        <taxon>Bacillota</taxon>
        <taxon>Bacilli</taxon>
        <taxon>Bacillales</taxon>
        <taxon>Paenibacillaceae</taxon>
        <taxon>Paenibacillus</taxon>
    </lineage>
</organism>
<dbReference type="AlphaFoldDB" id="A0A1I1WNY8"/>
<dbReference type="PANTHER" id="PTHR30193:SF1">
    <property type="entry name" value="ABC TRANSPORTER PERMEASE PROTEIN YESP-RELATED"/>
    <property type="match status" value="1"/>
</dbReference>
<sequence>MKSNLRRYDTLVFFLFISPWIIGFSLFFLVPFGTSVFYAFTDARLPGAVDYNFVGLSNFVDMVGNPIFSKSLQNTAYFVIVGVPVVTAGMLLIALLLNMNVKGIALYRTFYYLPTLVPIVATVIIWRLVFNSEFGILNAGLSVLGIGKTDWMGSEGLIKPVIILLQVWISGSGVLIFLAALKNVPKHLYEAVLIDGANKVQSFFRVTLPMISPSILFVVIIQTMYNFQMFTEALLLTKGGPNYAAYTFVYNIYKSAFTDLKFSMAMTQSIFLFALISLVTFVLMKLSKRFVYYEGEK</sequence>
<feature type="transmembrane region" description="Helical" evidence="7">
    <location>
        <begin position="202"/>
        <end position="225"/>
    </location>
</feature>
<feature type="transmembrane region" description="Helical" evidence="7">
    <location>
        <begin position="262"/>
        <end position="284"/>
    </location>
</feature>
<evidence type="ECO:0000256" key="6">
    <source>
        <dbReference type="ARBA" id="ARBA00023136"/>
    </source>
</evidence>
<dbReference type="Proteomes" id="UP000198855">
    <property type="component" value="Unassembled WGS sequence"/>
</dbReference>
<feature type="transmembrane region" description="Helical" evidence="7">
    <location>
        <begin position="76"/>
        <end position="97"/>
    </location>
</feature>
<keyword evidence="6 7" id="KW-0472">Membrane</keyword>
<reference evidence="10" key="1">
    <citation type="submission" date="2016-10" db="EMBL/GenBank/DDBJ databases">
        <authorList>
            <person name="Varghese N."/>
            <person name="Submissions S."/>
        </authorList>
    </citation>
    <scope>NUCLEOTIDE SEQUENCE [LARGE SCALE GENOMIC DNA]</scope>
    <source>
        <strain evidence="10">CGMCC 1.10784</strain>
    </source>
</reference>
<dbReference type="GO" id="GO:0055085">
    <property type="term" value="P:transmembrane transport"/>
    <property type="evidence" value="ECO:0007669"/>
    <property type="project" value="InterPro"/>
</dbReference>
<feature type="transmembrane region" description="Helical" evidence="7">
    <location>
        <begin position="161"/>
        <end position="181"/>
    </location>
</feature>
<evidence type="ECO:0000256" key="3">
    <source>
        <dbReference type="ARBA" id="ARBA00022475"/>
    </source>
</evidence>
<keyword evidence="10" id="KW-1185">Reference proteome</keyword>
<evidence type="ECO:0000256" key="2">
    <source>
        <dbReference type="ARBA" id="ARBA00022448"/>
    </source>
</evidence>
<keyword evidence="2 7" id="KW-0813">Transport</keyword>
<dbReference type="RefSeq" id="WP_091183717.1">
    <property type="nucleotide sequence ID" value="NZ_FOMT01000002.1"/>
</dbReference>
<evidence type="ECO:0000256" key="4">
    <source>
        <dbReference type="ARBA" id="ARBA00022692"/>
    </source>
</evidence>
<keyword evidence="4 7" id="KW-0812">Transmembrane</keyword>
<gene>
    <name evidence="9" type="ORF">SAMN05216378_1793</name>
</gene>
<feature type="transmembrane region" description="Helical" evidence="7">
    <location>
        <begin position="12"/>
        <end position="40"/>
    </location>
</feature>
<evidence type="ECO:0000256" key="7">
    <source>
        <dbReference type="RuleBase" id="RU363032"/>
    </source>
</evidence>
<dbReference type="SUPFAM" id="SSF161098">
    <property type="entry name" value="MetI-like"/>
    <property type="match status" value="1"/>
</dbReference>
<dbReference type="InterPro" id="IPR000515">
    <property type="entry name" value="MetI-like"/>
</dbReference>
<evidence type="ECO:0000256" key="1">
    <source>
        <dbReference type="ARBA" id="ARBA00004651"/>
    </source>
</evidence>